<feature type="signal peptide" evidence="2">
    <location>
        <begin position="1"/>
        <end position="22"/>
    </location>
</feature>
<evidence type="ECO:0000313" key="4">
    <source>
        <dbReference type="Proteomes" id="UP001549055"/>
    </source>
</evidence>
<feature type="chain" id="PRO_5045571235" description="Histidine triad protein" evidence="2">
    <location>
        <begin position="23"/>
        <end position="901"/>
    </location>
</feature>
<feature type="region of interest" description="Disordered" evidence="1">
    <location>
        <begin position="27"/>
        <end position="59"/>
    </location>
</feature>
<keyword evidence="4" id="KW-1185">Reference proteome</keyword>
<feature type="compositionally biased region" description="Basic and acidic residues" evidence="1">
    <location>
        <begin position="43"/>
        <end position="59"/>
    </location>
</feature>
<gene>
    <name evidence="3" type="ORF">ABID27_002007</name>
</gene>
<dbReference type="SUPFAM" id="SSF142887">
    <property type="entry name" value="PhtA domain-like"/>
    <property type="match status" value="3"/>
</dbReference>
<feature type="region of interest" description="Disordered" evidence="1">
    <location>
        <begin position="196"/>
        <end position="217"/>
    </location>
</feature>
<dbReference type="PROSITE" id="PS51257">
    <property type="entry name" value="PROKAR_LIPOPROTEIN"/>
    <property type="match status" value="1"/>
</dbReference>
<feature type="compositionally biased region" description="Polar residues" evidence="1">
    <location>
        <begin position="875"/>
        <end position="884"/>
    </location>
</feature>
<dbReference type="NCBIfam" id="TIGR01363">
    <property type="entry name" value="strep_his_triad"/>
    <property type="match status" value="1"/>
</dbReference>
<dbReference type="EMBL" id="JBEPMK010000010">
    <property type="protein sequence ID" value="MET3645342.1"/>
    <property type="molecule type" value="Genomic_DNA"/>
</dbReference>
<dbReference type="Pfam" id="PF04270">
    <property type="entry name" value="Strep_his_triad"/>
    <property type="match status" value="4"/>
</dbReference>
<accession>A0ABV2JNU0</accession>
<evidence type="ECO:0000256" key="2">
    <source>
        <dbReference type="SAM" id="SignalP"/>
    </source>
</evidence>
<sequence length="901" mass="100281">MKHNKRLLAVIGIALSCQLTLTACQHHSNSPKTEHSKTHKVEKKASKAKTEKAQKKEIPGIDTATDDGFLFSSESQIETKTDEGLVVKHGNHSHFLFYSDLKGTKWDYLVPKDYKDKKSATNKTQSRQVGNQSASQTGDGYVFNPKDIVAEDANGYTVRHGDHYHYILKSSLNQAGPATVSPSHQATPIAPQYRPTHAGNGTSHHTQTGTQQHKPAGKQEYPGIHFATDDHFLFDGKHVIDKNDFGLLVAHNGNRNDIHAIPYYQLVNTQWENLIPKEYLEKARAAYKGKPQDKPNEPEKTITPIFEQKIEEKIKKIMQEYGLSRDKISIDQKKNQILYPHGNHFHAEPIDASKPFTDPFEPQPDFIDGESFEDRKERLIKEYMERFKVNREDITVEGNYMSVRHGDHAHIYKIDPQLPDDPERDVKTESTNLEVENQLVYGPLFTENSKVSLTRKGVVDTFHPAGIKNFVLLTFSTNSDYGNFEVDGKQTKRVYYLVRKDLNWEDLHITRPKAVTLKGNVFKGWSADLPKSGKIPREHQAYYVDFDRVRKQPTKAVYTPNDDVRDIDVSHYVPVKYTTLLNGRLKFGDKIQGGFTFYVNPQLTWAQAKQAGLEAPTPVPHKNYEFIEYRNIVDGSEDENSKVSTMISLAAFGSTAPYLGPYIATNPNNPTDIHDPNRHPNYYWHDPKNYVAVAFKIDEGGQLISRAGRGQTVVYLVRKGISLADANILPPFIQAAKDYQSAVFTAPADYYKPVTEDKVYHMRLEKKTAPKPDKGLTKPSGSPANDFATPNNTDNSVGASANDFAMPNNTDSSVGSSANDFAMPNNTGNSVGSSANDFATPNNAGNSVGASANDFATPNNAGNSVGSSANDFAMPNNTDNSVGASANDFAKPSGENPFLAP</sequence>
<feature type="compositionally biased region" description="Low complexity" evidence="1">
    <location>
        <begin position="842"/>
        <end position="870"/>
    </location>
</feature>
<dbReference type="Gene3D" id="3.10.50.90">
    <property type="match status" value="3"/>
</dbReference>
<evidence type="ECO:0000256" key="1">
    <source>
        <dbReference type="SAM" id="MobiDB-lite"/>
    </source>
</evidence>
<feature type="region of interest" description="Disordered" evidence="1">
    <location>
        <begin position="765"/>
        <end position="901"/>
    </location>
</feature>
<dbReference type="InterPro" id="IPR006270">
    <property type="entry name" value="Strep_his_triad_rpt"/>
</dbReference>
<proteinExistence type="predicted"/>
<name>A0ABV2JNU0_9STRE</name>
<comment type="caution">
    <text evidence="3">The sequence shown here is derived from an EMBL/GenBank/DDBJ whole genome shotgun (WGS) entry which is preliminary data.</text>
</comment>
<feature type="compositionally biased region" description="Polar residues" evidence="1">
    <location>
        <begin position="779"/>
        <end position="799"/>
    </location>
</feature>
<reference evidence="3 4" key="1">
    <citation type="submission" date="2024-06" db="EMBL/GenBank/DDBJ databases">
        <title>Genomic Encyclopedia of Type Strains, Phase IV (KMG-IV): sequencing the most valuable type-strain genomes for metagenomic binning, comparative biology and taxonomic classification.</title>
        <authorList>
            <person name="Goeker M."/>
        </authorList>
    </citation>
    <scope>NUCLEOTIDE SEQUENCE [LARGE SCALE GENOMIC DNA]</scope>
    <source>
        <strain evidence="3 4">DSM 15349</strain>
    </source>
</reference>
<feature type="region of interest" description="Disordered" evidence="1">
    <location>
        <begin position="116"/>
        <end position="142"/>
    </location>
</feature>
<dbReference type="RefSeq" id="WP_354281853.1">
    <property type="nucleotide sequence ID" value="NZ_JBEPMK010000010.1"/>
</dbReference>
<feature type="compositionally biased region" description="Basic and acidic residues" evidence="1">
    <location>
        <begin position="765"/>
        <end position="776"/>
    </location>
</feature>
<feature type="compositionally biased region" description="Polar residues" evidence="1">
    <location>
        <begin position="121"/>
        <end position="138"/>
    </location>
</feature>
<evidence type="ECO:0000313" key="3">
    <source>
        <dbReference type="EMBL" id="MET3645342.1"/>
    </source>
</evidence>
<dbReference type="InterPro" id="IPR037228">
    <property type="entry name" value="PhtA_dom_sf"/>
</dbReference>
<feature type="compositionally biased region" description="Polar residues" evidence="1">
    <location>
        <begin position="807"/>
        <end position="841"/>
    </location>
</feature>
<dbReference type="InterPro" id="IPR023832">
    <property type="entry name" value="His_triad_protein"/>
</dbReference>
<protein>
    <recommendedName>
        <fullName evidence="5">Histidine triad protein</fullName>
    </recommendedName>
</protein>
<keyword evidence="2" id="KW-0732">Signal</keyword>
<organism evidence="3 4">
    <name type="scientific">Streptococcus gallinaceus</name>
    <dbReference type="NCBI Taxonomy" id="165758"/>
    <lineage>
        <taxon>Bacteria</taxon>
        <taxon>Bacillati</taxon>
        <taxon>Bacillota</taxon>
        <taxon>Bacilli</taxon>
        <taxon>Lactobacillales</taxon>
        <taxon>Streptococcaceae</taxon>
        <taxon>Streptococcus</taxon>
    </lineage>
</organism>
<feature type="compositionally biased region" description="Low complexity" evidence="1">
    <location>
        <begin position="199"/>
        <end position="213"/>
    </location>
</feature>
<dbReference type="Proteomes" id="UP001549055">
    <property type="component" value="Unassembled WGS sequence"/>
</dbReference>
<evidence type="ECO:0008006" key="5">
    <source>
        <dbReference type="Google" id="ProtNLM"/>
    </source>
</evidence>